<keyword evidence="2" id="KW-1185">Reference proteome</keyword>
<reference evidence="1 2" key="1">
    <citation type="journal article" date="2018" name="Front. Plant Sci.">
        <title>Red Clover (Trifolium pratense) and Zigzag Clover (T. medium) - A Picture of Genomic Similarities and Differences.</title>
        <authorList>
            <person name="Dluhosova J."/>
            <person name="Istvanek J."/>
            <person name="Nedelnik J."/>
            <person name="Repkova J."/>
        </authorList>
    </citation>
    <scope>NUCLEOTIDE SEQUENCE [LARGE SCALE GENOMIC DNA]</scope>
    <source>
        <strain evidence="2">cv. 10/8</strain>
        <tissue evidence="1">Leaf</tissue>
    </source>
</reference>
<dbReference type="Proteomes" id="UP000265520">
    <property type="component" value="Unassembled WGS sequence"/>
</dbReference>
<protein>
    <submittedName>
        <fullName evidence="1">Uncharacterized protein</fullName>
    </submittedName>
</protein>
<accession>A0A392V1R1</accession>
<dbReference type="AlphaFoldDB" id="A0A392V1R1"/>
<name>A0A392V1R1_9FABA</name>
<organism evidence="1 2">
    <name type="scientific">Trifolium medium</name>
    <dbReference type="NCBI Taxonomy" id="97028"/>
    <lineage>
        <taxon>Eukaryota</taxon>
        <taxon>Viridiplantae</taxon>
        <taxon>Streptophyta</taxon>
        <taxon>Embryophyta</taxon>
        <taxon>Tracheophyta</taxon>
        <taxon>Spermatophyta</taxon>
        <taxon>Magnoliopsida</taxon>
        <taxon>eudicotyledons</taxon>
        <taxon>Gunneridae</taxon>
        <taxon>Pentapetalae</taxon>
        <taxon>rosids</taxon>
        <taxon>fabids</taxon>
        <taxon>Fabales</taxon>
        <taxon>Fabaceae</taxon>
        <taxon>Papilionoideae</taxon>
        <taxon>50 kb inversion clade</taxon>
        <taxon>NPAAA clade</taxon>
        <taxon>Hologalegina</taxon>
        <taxon>IRL clade</taxon>
        <taxon>Trifolieae</taxon>
        <taxon>Trifolium</taxon>
    </lineage>
</organism>
<proteinExistence type="predicted"/>
<sequence>FLPSAPSFGGTEPGVELSCFSWEIAAICAQLAEVPSQAQNTVHRVDFC</sequence>
<evidence type="ECO:0000313" key="2">
    <source>
        <dbReference type="Proteomes" id="UP000265520"/>
    </source>
</evidence>
<dbReference type="EMBL" id="LXQA011033989">
    <property type="protein sequence ID" value="MCI82057.1"/>
    <property type="molecule type" value="Genomic_DNA"/>
</dbReference>
<evidence type="ECO:0000313" key="1">
    <source>
        <dbReference type="EMBL" id="MCI82057.1"/>
    </source>
</evidence>
<comment type="caution">
    <text evidence="1">The sequence shown here is derived from an EMBL/GenBank/DDBJ whole genome shotgun (WGS) entry which is preliminary data.</text>
</comment>
<feature type="non-terminal residue" evidence="1">
    <location>
        <position position="1"/>
    </location>
</feature>